<dbReference type="InterPro" id="IPR038508">
    <property type="entry name" value="ArfGAP_dom_sf"/>
</dbReference>
<keyword evidence="4" id="KW-0862">Zinc</keyword>
<dbReference type="InterPro" id="IPR044520">
    <property type="entry name" value="ARF_GAP_AGD5/15"/>
</dbReference>
<feature type="region of interest" description="Disordered" evidence="6">
    <location>
        <begin position="213"/>
        <end position="240"/>
    </location>
</feature>
<name>A0A507D6V2_9FUNG</name>
<dbReference type="OrthoDB" id="10266696at2759"/>
<dbReference type="SUPFAM" id="SSF46934">
    <property type="entry name" value="UBA-like"/>
    <property type="match status" value="2"/>
</dbReference>
<evidence type="ECO:0000313" key="9">
    <source>
        <dbReference type="EMBL" id="TPX46988.1"/>
    </source>
</evidence>
<organism evidence="9 10">
    <name type="scientific">Chytriomyces confervae</name>
    <dbReference type="NCBI Taxonomy" id="246404"/>
    <lineage>
        <taxon>Eukaryota</taxon>
        <taxon>Fungi</taxon>
        <taxon>Fungi incertae sedis</taxon>
        <taxon>Chytridiomycota</taxon>
        <taxon>Chytridiomycota incertae sedis</taxon>
        <taxon>Chytridiomycetes</taxon>
        <taxon>Chytridiales</taxon>
        <taxon>Chytriomycetaceae</taxon>
        <taxon>Chytriomyces</taxon>
    </lineage>
</organism>
<dbReference type="InterPro" id="IPR001164">
    <property type="entry name" value="ArfGAP_dom"/>
</dbReference>
<dbReference type="SMART" id="SM00105">
    <property type="entry name" value="ArfGap"/>
    <property type="match status" value="1"/>
</dbReference>
<feature type="compositionally biased region" description="Low complexity" evidence="6">
    <location>
        <begin position="617"/>
        <end position="647"/>
    </location>
</feature>
<feature type="compositionally biased region" description="Polar residues" evidence="6">
    <location>
        <begin position="227"/>
        <end position="240"/>
    </location>
</feature>
<feature type="compositionally biased region" description="Low complexity" evidence="6">
    <location>
        <begin position="147"/>
        <end position="161"/>
    </location>
</feature>
<feature type="compositionally biased region" description="Low complexity" evidence="6">
    <location>
        <begin position="331"/>
        <end position="341"/>
    </location>
</feature>
<evidence type="ECO:0000256" key="5">
    <source>
        <dbReference type="PROSITE-ProRule" id="PRU00288"/>
    </source>
</evidence>
<feature type="compositionally biased region" description="Low complexity" evidence="6">
    <location>
        <begin position="437"/>
        <end position="474"/>
    </location>
</feature>
<dbReference type="PANTHER" id="PTHR46419">
    <property type="entry name" value="ADP-RIBOSYLATION FACTOR GTPASE-ACTIVATING PROTEIN AGD5"/>
    <property type="match status" value="1"/>
</dbReference>
<dbReference type="Pfam" id="PF01412">
    <property type="entry name" value="ArfGap"/>
    <property type="match status" value="1"/>
</dbReference>
<dbReference type="PROSITE" id="PS50030">
    <property type="entry name" value="UBA"/>
    <property type="match status" value="2"/>
</dbReference>
<keyword evidence="2" id="KW-0479">Metal-binding</keyword>
<keyword evidence="10" id="KW-1185">Reference proteome</keyword>
<evidence type="ECO:0000256" key="6">
    <source>
        <dbReference type="SAM" id="MobiDB-lite"/>
    </source>
</evidence>
<feature type="compositionally biased region" description="Low complexity" evidence="6">
    <location>
        <begin position="567"/>
        <end position="582"/>
    </location>
</feature>
<dbReference type="PROSITE" id="PS50115">
    <property type="entry name" value="ARFGAP"/>
    <property type="match status" value="1"/>
</dbReference>
<keyword evidence="3 5" id="KW-0863">Zinc-finger</keyword>
<accession>A0A507D6V2</accession>
<feature type="region of interest" description="Disordered" evidence="6">
    <location>
        <begin position="437"/>
        <end position="647"/>
    </location>
</feature>
<feature type="domain" description="UBA" evidence="7">
    <location>
        <begin position="166"/>
        <end position="212"/>
    </location>
</feature>
<feature type="domain" description="UBA" evidence="7">
    <location>
        <begin position="244"/>
        <end position="285"/>
    </location>
</feature>
<protein>
    <recommendedName>
        <fullName evidence="11">Arf-GAP domain-containing protein</fullName>
    </recommendedName>
</protein>
<proteinExistence type="predicted"/>
<evidence type="ECO:0000256" key="4">
    <source>
        <dbReference type="ARBA" id="ARBA00022833"/>
    </source>
</evidence>
<dbReference type="Proteomes" id="UP000320333">
    <property type="component" value="Unassembled WGS sequence"/>
</dbReference>
<evidence type="ECO:0000313" key="10">
    <source>
        <dbReference type="Proteomes" id="UP000320333"/>
    </source>
</evidence>
<feature type="region of interest" description="Disordered" evidence="6">
    <location>
        <begin position="318"/>
        <end position="341"/>
    </location>
</feature>
<feature type="compositionally biased region" description="Low complexity" evidence="6">
    <location>
        <begin position="514"/>
        <end position="524"/>
    </location>
</feature>
<dbReference type="STRING" id="246404.A0A507D6V2"/>
<gene>
    <name evidence="9" type="ORF">CcCBS67573_g10283</name>
</gene>
<dbReference type="GO" id="GO:0005096">
    <property type="term" value="F:GTPase activator activity"/>
    <property type="evidence" value="ECO:0007669"/>
    <property type="project" value="UniProtKB-KW"/>
</dbReference>
<feature type="region of interest" description="Disordered" evidence="6">
    <location>
        <begin position="126"/>
        <end position="161"/>
    </location>
</feature>
<dbReference type="InterPro" id="IPR009060">
    <property type="entry name" value="UBA-like_sf"/>
</dbReference>
<dbReference type="PRINTS" id="PR00405">
    <property type="entry name" value="REVINTRACTNG"/>
</dbReference>
<feature type="domain" description="Arf-GAP" evidence="8">
    <location>
        <begin position="14"/>
        <end position="132"/>
    </location>
</feature>
<dbReference type="EMBL" id="QEAP01001334">
    <property type="protein sequence ID" value="TPX46988.1"/>
    <property type="molecule type" value="Genomic_DNA"/>
</dbReference>
<reference evidence="9 10" key="1">
    <citation type="journal article" date="2019" name="Sci. Rep.">
        <title>Comparative genomics of chytrid fungi reveal insights into the obligate biotrophic and pathogenic lifestyle of Synchytrium endobioticum.</title>
        <authorList>
            <person name="van de Vossenberg B.T.L.H."/>
            <person name="Warris S."/>
            <person name="Nguyen H.D.T."/>
            <person name="van Gent-Pelzer M.P.E."/>
            <person name="Joly D.L."/>
            <person name="van de Geest H.C."/>
            <person name="Bonants P.J.M."/>
            <person name="Smith D.S."/>
            <person name="Levesque C.A."/>
            <person name="van der Lee T.A.J."/>
        </authorList>
    </citation>
    <scope>NUCLEOTIDE SEQUENCE [LARGE SCALE GENOMIC DNA]</scope>
    <source>
        <strain evidence="9 10">CBS 675.73</strain>
    </source>
</reference>
<evidence type="ECO:0008006" key="11">
    <source>
        <dbReference type="Google" id="ProtNLM"/>
    </source>
</evidence>
<keyword evidence="1" id="KW-0343">GTPase activation</keyword>
<dbReference type="Gene3D" id="1.10.8.10">
    <property type="entry name" value="DNA helicase RuvA subunit, C-terminal domain"/>
    <property type="match status" value="2"/>
</dbReference>
<dbReference type="PANTHER" id="PTHR46419:SF2">
    <property type="entry name" value="ADP-RIBOSYLATION FACTOR GTPASE-ACTIVATING PROTEIN AGD5"/>
    <property type="match status" value="1"/>
</dbReference>
<evidence type="ECO:0000256" key="2">
    <source>
        <dbReference type="ARBA" id="ARBA00022723"/>
    </source>
</evidence>
<dbReference type="SMART" id="SM00165">
    <property type="entry name" value="UBA"/>
    <property type="match status" value="2"/>
</dbReference>
<dbReference type="FunFam" id="1.10.220.150:FF:000009">
    <property type="entry name" value="stromal membrane-associated protein 1 isoform X1"/>
    <property type="match status" value="1"/>
</dbReference>
<dbReference type="InterPro" id="IPR015940">
    <property type="entry name" value="UBA"/>
</dbReference>
<evidence type="ECO:0000259" key="7">
    <source>
        <dbReference type="PROSITE" id="PS50030"/>
    </source>
</evidence>
<dbReference type="AlphaFoldDB" id="A0A507D6V2"/>
<evidence type="ECO:0000259" key="8">
    <source>
        <dbReference type="PROSITE" id="PS50115"/>
    </source>
</evidence>
<dbReference type="Gene3D" id="1.10.220.150">
    <property type="entry name" value="Arf GTPase activating protein"/>
    <property type="match status" value="1"/>
</dbReference>
<sequence length="647" mass="71551">MASKPSKREAERNQQELSALLQIPENTLCADCGDSKPKWASTSLGVFLCIRCAGLHRNMGREISRIKSITSDIWTDREVEAMREMGNRKANAMYWATFKPNSRAPSNDTEVYRLIKDKYRDKLYMRDKDKKALEERGRSSASKHTPTNNRSASTSSNTANTDMNIEADDHVTFAGQLKVLVSMGFTDTNKNLKALKRAKGSIDASVEILLSNPSSSETRAPVEKNQRQASATKNSVSSKQELSKTLESALQFLEGMGFSDQADNLAALKKAGGNVDQAVTILMNAPPKSTSVAAVTPAQKPSTGGIGMDLLSLEDKPAQRPTPVTQASDSPFGGFFGQPPVQQQQQNAFNSMSANNMQPFNPQAQFQQQQQMLPFQQSQPSQSQLQQSQLQQSQLQQSQLQQSQLQQSQLQFQQPQLQQNQLQQLQLLQLQQAQSQNPMQQQQHQPNQQLQQQNLQSQMWAALSQPQQQPSQSPQPQPVTMQPYSPFSSNASTGPNYNPHMTPSSGSIFLQKGNPPINNNNSNSGAPDPFSSLVKDSMRLQNSTPFANSNSNAFGSNGVPMNQGMGQFQQQPLQQQQQQQQQPGYSMYSAASHPSPFGGFTPSQVPRTMMDSPFNSQGMNAPGMQGMNMQQQPQQQQQQQKQSNPFF</sequence>
<evidence type="ECO:0000256" key="1">
    <source>
        <dbReference type="ARBA" id="ARBA00022468"/>
    </source>
</evidence>
<feature type="compositionally biased region" description="Basic and acidic residues" evidence="6">
    <location>
        <begin position="126"/>
        <end position="138"/>
    </location>
</feature>
<dbReference type="Pfam" id="PF00627">
    <property type="entry name" value="UBA"/>
    <property type="match status" value="1"/>
</dbReference>
<comment type="caution">
    <text evidence="9">The sequence shown here is derived from an EMBL/GenBank/DDBJ whole genome shotgun (WGS) entry which is preliminary data.</text>
</comment>
<feature type="region of interest" description="Disordered" evidence="6">
    <location>
        <begin position="364"/>
        <end position="387"/>
    </location>
</feature>
<feature type="compositionally biased region" description="Polar residues" evidence="6">
    <location>
        <begin position="479"/>
        <end position="508"/>
    </location>
</feature>
<dbReference type="InterPro" id="IPR037278">
    <property type="entry name" value="ARFGAP/RecO"/>
</dbReference>
<dbReference type="SUPFAM" id="SSF57863">
    <property type="entry name" value="ArfGap/RecO-like zinc finger"/>
    <property type="match status" value="1"/>
</dbReference>
<feature type="compositionally biased region" description="Low complexity" evidence="6">
    <location>
        <begin position="546"/>
        <end position="558"/>
    </location>
</feature>
<evidence type="ECO:0000256" key="3">
    <source>
        <dbReference type="ARBA" id="ARBA00022771"/>
    </source>
</evidence>
<dbReference type="GO" id="GO:0008270">
    <property type="term" value="F:zinc ion binding"/>
    <property type="evidence" value="ECO:0007669"/>
    <property type="project" value="UniProtKB-KW"/>
</dbReference>